<accession>A0A2C9DBF8</accession>
<dbReference type="EMBL" id="LT960614">
    <property type="protein sequence ID" value="SON57468.1"/>
    <property type="molecule type" value="Genomic_DNA"/>
</dbReference>
<keyword evidence="4" id="KW-1185">Reference proteome</keyword>
<sequence length="593" mass="62908">MIVHSGQINAVSLDVDLPRAPGGAPVGLSHGFGMLHAGHRDTAVLICPPWGFEALCAHKSLRILADQLADRGYAVLRFDYPGTGDSAVDPEAVGDVDAWRTAVVEAAEDLTRLSGASRIVLCGLGLGALLARLASPDVPALGGFILLGPVSDGRRHLREISAWSAMINDKIGLPPEAAATGGVGIAGFRMPDALATSIKALRAAALPMPQVRHFVAMRPGQTVDADFTAALKGADIACEAIAFEGYDLLTGDPTSARTPAEVWNAVGAWMDANFPAEDASCPPMPAPLAAQVGAAFEEEALRFGPGDHLFGILCRPAGASGASGGKVFVFLNSGFDPHLGWARSTVDNARGLAKAGIASLRFDAADVGDSPALPDSPRQVLYSEAQARDVTSAIDMLEARGFSDVILAGRCSGAFLGLAGAVRDPRVKGAVLVNILRFIWNPEEDVDEAIRNSFRSLANYRSRMLELKTFKRLFTGDIDVVRVSADVFRRMSQKLGVRLAPVSFGMTKYARLYDEVHRRFRLLRERGTRISLVYSADDGGLDELSTYFRAGGAGLAAYPNTTLTIVPDADHNMTPRAAREALLAHLIDFASKG</sequence>
<dbReference type="KEGG" id="hdi:HDIA_3927"/>
<feature type="domain" description="Serine aminopeptidase S33" evidence="1">
    <location>
        <begin position="64"/>
        <end position="163"/>
    </location>
</feature>
<proteinExistence type="predicted"/>
<organism evidence="3 4">
    <name type="scientific">Hartmannibacter diazotrophicus</name>
    <dbReference type="NCBI Taxonomy" id="1482074"/>
    <lineage>
        <taxon>Bacteria</taxon>
        <taxon>Pseudomonadati</taxon>
        <taxon>Pseudomonadota</taxon>
        <taxon>Alphaproteobacteria</taxon>
        <taxon>Hyphomicrobiales</taxon>
        <taxon>Pleomorphomonadaceae</taxon>
        <taxon>Hartmannibacter</taxon>
    </lineage>
</organism>
<evidence type="ECO:0000313" key="4">
    <source>
        <dbReference type="Proteomes" id="UP000223606"/>
    </source>
</evidence>
<dbReference type="PANTHER" id="PTHR43265:SF1">
    <property type="entry name" value="ESTERASE ESTD"/>
    <property type="match status" value="1"/>
</dbReference>
<dbReference type="Gene3D" id="3.40.50.1820">
    <property type="entry name" value="alpha/beta hydrolase"/>
    <property type="match status" value="2"/>
</dbReference>
<keyword evidence="3" id="KW-0378">Hydrolase</keyword>
<dbReference type="Proteomes" id="UP000223606">
    <property type="component" value="Chromosome 1"/>
</dbReference>
<dbReference type="Pfam" id="PF12697">
    <property type="entry name" value="Abhydrolase_6"/>
    <property type="match status" value="1"/>
</dbReference>
<reference evidence="4" key="1">
    <citation type="submission" date="2017-09" db="EMBL/GenBank/DDBJ databases">
        <title>Genome sequence of Nannocystis excedens DSM 71.</title>
        <authorList>
            <person name="Blom J."/>
        </authorList>
    </citation>
    <scope>NUCLEOTIDE SEQUENCE [LARGE SCALE GENOMIC DNA]</scope>
    <source>
        <strain evidence="4">type strain: E19</strain>
    </source>
</reference>
<gene>
    <name evidence="3" type="ORF">HDIA_3927</name>
</gene>
<evidence type="ECO:0000313" key="3">
    <source>
        <dbReference type="EMBL" id="SON57468.1"/>
    </source>
</evidence>
<dbReference type="InterPro" id="IPR029058">
    <property type="entry name" value="AB_hydrolase_fold"/>
</dbReference>
<dbReference type="InterPro" id="IPR022742">
    <property type="entry name" value="Hydrolase_4"/>
</dbReference>
<dbReference type="AlphaFoldDB" id="A0A2C9DBF8"/>
<protein>
    <submittedName>
        <fullName evidence="3">Exosortase A system-associated hydrolase 1</fullName>
    </submittedName>
</protein>
<dbReference type="InterPro" id="IPR053145">
    <property type="entry name" value="AB_hydrolase_Est10"/>
</dbReference>
<dbReference type="SUPFAM" id="SSF53474">
    <property type="entry name" value="alpha/beta-Hydrolases"/>
    <property type="match status" value="2"/>
</dbReference>
<evidence type="ECO:0000259" key="1">
    <source>
        <dbReference type="Pfam" id="PF12146"/>
    </source>
</evidence>
<dbReference type="PANTHER" id="PTHR43265">
    <property type="entry name" value="ESTERASE ESTD"/>
    <property type="match status" value="1"/>
</dbReference>
<name>A0A2C9DBF8_9HYPH</name>
<dbReference type="InterPro" id="IPR000073">
    <property type="entry name" value="AB_hydrolase_1"/>
</dbReference>
<evidence type="ECO:0000259" key="2">
    <source>
        <dbReference type="Pfam" id="PF12697"/>
    </source>
</evidence>
<dbReference type="Pfam" id="PF12146">
    <property type="entry name" value="Hydrolase_4"/>
    <property type="match status" value="1"/>
</dbReference>
<dbReference type="GO" id="GO:0052689">
    <property type="term" value="F:carboxylic ester hydrolase activity"/>
    <property type="evidence" value="ECO:0007669"/>
    <property type="project" value="TreeGrafter"/>
</dbReference>
<feature type="domain" description="AB hydrolase-1" evidence="2">
    <location>
        <begin position="328"/>
        <end position="575"/>
    </location>
</feature>